<dbReference type="EMBL" id="CADEAL010004010">
    <property type="protein sequence ID" value="CAB1449290.1"/>
    <property type="molecule type" value="Genomic_DNA"/>
</dbReference>
<comment type="caution">
    <text evidence="2">The sequence shown here is derived from an EMBL/GenBank/DDBJ whole genome shotgun (WGS) entry which is preliminary data.</text>
</comment>
<evidence type="ECO:0000313" key="2">
    <source>
        <dbReference type="EMBL" id="CAB1449290.1"/>
    </source>
</evidence>
<gene>
    <name evidence="2" type="ORF">PLEPLA_LOCUS36971</name>
</gene>
<protein>
    <submittedName>
        <fullName evidence="2">Uncharacterized protein</fullName>
    </submittedName>
</protein>
<accession>A0A9N7VJ88</accession>
<evidence type="ECO:0000256" key="1">
    <source>
        <dbReference type="SAM" id="SignalP"/>
    </source>
</evidence>
<organism evidence="2 3">
    <name type="scientific">Pleuronectes platessa</name>
    <name type="common">European plaice</name>
    <dbReference type="NCBI Taxonomy" id="8262"/>
    <lineage>
        <taxon>Eukaryota</taxon>
        <taxon>Metazoa</taxon>
        <taxon>Chordata</taxon>
        <taxon>Craniata</taxon>
        <taxon>Vertebrata</taxon>
        <taxon>Euteleostomi</taxon>
        <taxon>Actinopterygii</taxon>
        <taxon>Neopterygii</taxon>
        <taxon>Teleostei</taxon>
        <taxon>Neoteleostei</taxon>
        <taxon>Acanthomorphata</taxon>
        <taxon>Carangaria</taxon>
        <taxon>Pleuronectiformes</taxon>
        <taxon>Pleuronectoidei</taxon>
        <taxon>Pleuronectidae</taxon>
        <taxon>Pleuronectes</taxon>
    </lineage>
</organism>
<keyword evidence="1" id="KW-0732">Signal</keyword>
<name>A0A9N7VJ88_PLEPL</name>
<dbReference type="Proteomes" id="UP001153269">
    <property type="component" value="Unassembled WGS sequence"/>
</dbReference>
<keyword evidence="3" id="KW-1185">Reference proteome</keyword>
<sequence length="117" mass="12140">MILAHIVLLVSPLNPPPSAGPDASIQYCSSFQVQAVKRGRLSAKVFTQPGDSGATGGVICPPSAKSALPTQGLTDVPALLSQEDHWLIEWANVVLDGLSSNPNDSIVVSPHSNARGC</sequence>
<feature type="signal peptide" evidence="1">
    <location>
        <begin position="1"/>
        <end position="19"/>
    </location>
</feature>
<evidence type="ECO:0000313" key="3">
    <source>
        <dbReference type="Proteomes" id="UP001153269"/>
    </source>
</evidence>
<proteinExistence type="predicted"/>
<reference evidence="2" key="1">
    <citation type="submission" date="2020-03" db="EMBL/GenBank/DDBJ databases">
        <authorList>
            <person name="Weist P."/>
        </authorList>
    </citation>
    <scope>NUCLEOTIDE SEQUENCE</scope>
</reference>
<feature type="chain" id="PRO_5040179787" evidence="1">
    <location>
        <begin position="20"/>
        <end position="117"/>
    </location>
</feature>
<dbReference type="AlphaFoldDB" id="A0A9N7VJ88"/>